<comment type="caution">
    <text evidence="10">The sequence shown here is derived from an EMBL/GenBank/DDBJ whole genome shotgun (WGS) entry which is preliminary data.</text>
</comment>
<accession>V5FWN2</accession>
<comment type="similarity">
    <text evidence="2">Belongs to the cytochrome P450 family.</text>
</comment>
<keyword evidence="5" id="KW-0560">Oxidoreductase</keyword>
<evidence type="ECO:0000256" key="8">
    <source>
        <dbReference type="PIRSR" id="PIRSR602401-1"/>
    </source>
</evidence>
<evidence type="ECO:0000313" key="10">
    <source>
        <dbReference type="EMBL" id="GAD93027.1"/>
    </source>
</evidence>
<dbReference type="AlphaFoldDB" id="V5FWN2"/>
<evidence type="ECO:0000313" key="11">
    <source>
        <dbReference type="Proteomes" id="UP000018001"/>
    </source>
</evidence>
<evidence type="ECO:0000256" key="3">
    <source>
        <dbReference type="ARBA" id="ARBA00022617"/>
    </source>
</evidence>
<dbReference type="PANTHER" id="PTHR24305:SF157">
    <property type="entry name" value="N-ACETYLTRYPTOPHAN 6-HYDROXYLASE IVOC-RELATED"/>
    <property type="match status" value="1"/>
</dbReference>
<dbReference type="PANTHER" id="PTHR24305">
    <property type="entry name" value="CYTOCHROME P450"/>
    <property type="match status" value="1"/>
</dbReference>
<name>V5FWN2_BYSSN</name>
<evidence type="ECO:0000256" key="9">
    <source>
        <dbReference type="SAM" id="Phobius"/>
    </source>
</evidence>
<dbReference type="PRINTS" id="PR00463">
    <property type="entry name" value="EP450I"/>
</dbReference>
<dbReference type="PRINTS" id="PR00385">
    <property type="entry name" value="P450"/>
</dbReference>
<evidence type="ECO:0000256" key="4">
    <source>
        <dbReference type="ARBA" id="ARBA00022723"/>
    </source>
</evidence>
<dbReference type="InterPro" id="IPR002401">
    <property type="entry name" value="Cyt_P450_E_grp-I"/>
</dbReference>
<dbReference type="InterPro" id="IPR050121">
    <property type="entry name" value="Cytochrome_P450_monoxygenase"/>
</dbReference>
<evidence type="ECO:0000256" key="7">
    <source>
        <dbReference type="ARBA" id="ARBA00023033"/>
    </source>
</evidence>
<reference evidence="11" key="1">
    <citation type="journal article" date="2014" name="Genome Announc.">
        <title>Draft genome sequence of the formaldehyde-resistant fungus Byssochlamys spectabilis No. 5 (anamorph Paecilomyces variotii No. 5) (NBRC109023).</title>
        <authorList>
            <person name="Oka T."/>
            <person name="Ekino K."/>
            <person name="Fukuda K."/>
            <person name="Nomura Y."/>
        </authorList>
    </citation>
    <scope>NUCLEOTIDE SEQUENCE [LARGE SCALE GENOMIC DNA]</scope>
    <source>
        <strain evidence="11">No. 5 / NBRC 109023</strain>
    </source>
</reference>
<evidence type="ECO:0008006" key="12">
    <source>
        <dbReference type="Google" id="ProtNLM"/>
    </source>
</evidence>
<keyword evidence="11" id="KW-1185">Reference proteome</keyword>
<organism evidence="10 11">
    <name type="scientific">Byssochlamys spectabilis (strain No. 5 / NBRC 109023)</name>
    <name type="common">Paecilomyces variotii</name>
    <dbReference type="NCBI Taxonomy" id="1356009"/>
    <lineage>
        <taxon>Eukaryota</taxon>
        <taxon>Fungi</taxon>
        <taxon>Dikarya</taxon>
        <taxon>Ascomycota</taxon>
        <taxon>Pezizomycotina</taxon>
        <taxon>Eurotiomycetes</taxon>
        <taxon>Eurotiomycetidae</taxon>
        <taxon>Eurotiales</taxon>
        <taxon>Thermoascaceae</taxon>
        <taxon>Paecilomyces</taxon>
    </lineage>
</organism>
<evidence type="ECO:0000256" key="5">
    <source>
        <dbReference type="ARBA" id="ARBA00023002"/>
    </source>
</evidence>
<keyword evidence="7" id="KW-0503">Monooxygenase</keyword>
<evidence type="ECO:0000256" key="6">
    <source>
        <dbReference type="ARBA" id="ARBA00023004"/>
    </source>
</evidence>
<dbReference type="HOGENOM" id="CLU_001570_14_4_1"/>
<dbReference type="EMBL" id="BAUL01000041">
    <property type="protein sequence ID" value="GAD93027.1"/>
    <property type="molecule type" value="Genomic_DNA"/>
</dbReference>
<sequence>MFSNLSYMELVFGGIGIYLFFRSIYRLYFHPLSRIPGPKLTAITHLYEFYYDVICGGKFLFQMEKMHEQYGPVVRINPREVHITDPRFYDEIYASSTRVRDKDPYYVPTFALPLCLAATVAHKNHRLRRSLLNRFFSKRVISEQSHACEEIIQKLMKRFEESHQEHGLVQLSDAFSALSSDIITYYCFGKSWNFVEDKTFCSDIRMATNEATEVVHLNRFFPWMVYLPYVIPMKAMVWLQPGKAALFRFAQAIYDQSSEAMERIISTTSKGIQKTARRTIFDDLTDPSLLPHERTLHHLEDEATELLTAGTEATGETLARTIYYLSENKEILHRLRAELKQVMPTSTNTAALQELEQLPFLTAVINESLRLSYGLLGRLPRVAPNEVLKYDDYIIPAGTPMSSATYFIHRDPTIFPDPEKFDPTRWINESENDKHLKRYLVPFTRGSRACLGINLVYMTLYMTIACFVRRFDMEIHDTQLEDIQATRALLAVGTRRGGLKIYSKVTGVVQN</sequence>
<evidence type="ECO:0000256" key="1">
    <source>
        <dbReference type="ARBA" id="ARBA00001971"/>
    </source>
</evidence>
<proteinExistence type="inferred from homology"/>
<dbReference type="InParanoid" id="V5FWN2"/>
<dbReference type="InterPro" id="IPR036396">
    <property type="entry name" value="Cyt_P450_sf"/>
</dbReference>
<dbReference type="GO" id="GO:0016705">
    <property type="term" value="F:oxidoreductase activity, acting on paired donors, with incorporation or reduction of molecular oxygen"/>
    <property type="evidence" value="ECO:0007669"/>
    <property type="project" value="InterPro"/>
</dbReference>
<dbReference type="Proteomes" id="UP000018001">
    <property type="component" value="Unassembled WGS sequence"/>
</dbReference>
<keyword evidence="6 8" id="KW-0408">Iron</keyword>
<dbReference type="GO" id="GO:0020037">
    <property type="term" value="F:heme binding"/>
    <property type="evidence" value="ECO:0007669"/>
    <property type="project" value="InterPro"/>
</dbReference>
<dbReference type="Pfam" id="PF00067">
    <property type="entry name" value="p450"/>
    <property type="match status" value="1"/>
</dbReference>
<dbReference type="InterPro" id="IPR001128">
    <property type="entry name" value="Cyt_P450"/>
</dbReference>
<keyword evidence="9" id="KW-1133">Transmembrane helix</keyword>
<protein>
    <recommendedName>
        <fullName evidence="12">Benzoate 4-monooxygenase cytochrome P450</fullName>
    </recommendedName>
</protein>
<feature type="transmembrane region" description="Helical" evidence="9">
    <location>
        <begin position="6"/>
        <end position="25"/>
    </location>
</feature>
<dbReference type="SUPFAM" id="SSF48264">
    <property type="entry name" value="Cytochrome P450"/>
    <property type="match status" value="1"/>
</dbReference>
<feature type="binding site" description="axial binding residue" evidence="8">
    <location>
        <position position="450"/>
    </location>
    <ligand>
        <name>heme</name>
        <dbReference type="ChEBI" id="CHEBI:30413"/>
    </ligand>
    <ligandPart>
        <name>Fe</name>
        <dbReference type="ChEBI" id="CHEBI:18248"/>
    </ligandPart>
</feature>
<comment type="cofactor">
    <cofactor evidence="1 8">
        <name>heme</name>
        <dbReference type="ChEBI" id="CHEBI:30413"/>
    </cofactor>
</comment>
<keyword evidence="9" id="KW-0812">Transmembrane</keyword>
<dbReference type="GO" id="GO:0004497">
    <property type="term" value="F:monooxygenase activity"/>
    <property type="evidence" value="ECO:0007669"/>
    <property type="project" value="UniProtKB-KW"/>
</dbReference>
<dbReference type="Gene3D" id="1.10.630.10">
    <property type="entry name" value="Cytochrome P450"/>
    <property type="match status" value="1"/>
</dbReference>
<evidence type="ECO:0000256" key="2">
    <source>
        <dbReference type="ARBA" id="ARBA00010617"/>
    </source>
</evidence>
<dbReference type="eggNOG" id="KOG0159">
    <property type="taxonomic scope" value="Eukaryota"/>
</dbReference>
<gene>
    <name evidence="10" type="ORF">PVAR5_1627</name>
</gene>
<dbReference type="OrthoDB" id="3945418at2759"/>
<keyword evidence="4 8" id="KW-0479">Metal-binding</keyword>
<keyword evidence="3 8" id="KW-0349">Heme</keyword>
<keyword evidence="9" id="KW-0472">Membrane</keyword>
<dbReference type="CDD" id="cd11062">
    <property type="entry name" value="CYP58-like"/>
    <property type="match status" value="1"/>
</dbReference>
<dbReference type="GO" id="GO:0005506">
    <property type="term" value="F:iron ion binding"/>
    <property type="evidence" value="ECO:0007669"/>
    <property type="project" value="InterPro"/>
</dbReference>